<accession>A0A0D0NJ05</accession>
<protein>
    <submittedName>
        <fullName evidence="2">Enoyl-CoA hydratase/carnithine racemase</fullName>
    </submittedName>
</protein>
<dbReference type="eggNOG" id="COG1024">
    <property type="taxonomic scope" value="Bacteria"/>
</dbReference>
<dbReference type="OrthoDB" id="9795727at2"/>
<comment type="caution">
    <text evidence="2">The sequence shown here is derived from an EMBL/GenBank/DDBJ whole genome shotgun (WGS) entry which is preliminary data.</text>
</comment>
<dbReference type="Gene3D" id="3.90.226.10">
    <property type="entry name" value="2-enoyl-CoA Hydratase, Chain A, domain 1"/>
    <property type="match status" value="1"/>
</dbReference>
<dbReference type="PANTHER" id="PTHR42964:SF1">
    <property type="entry name" value="POLYKETIDE BIOSYNTHESIS ENOYL-COA HYDRATASE PKSH-RELATED"/>
    <property type="match status" value="1"/>
</dbReference>
<gene>
    <name evidence="2" type="ORF">Wenmar_03149</name>
</gene>
<dbReference type="PANTHER" id="PTHR42964">
    <property type="entry name" value="ENOYL-COA HYDRATASE"/>
    <property type="match status" value="1"/>
</dbReference>
<dbReference type="InterPro" id="IPR029045">
    <property type="entry name" value="ClpP/crotonase-like_dom_sf"/>
</dbReference>
<keyword evidence="3" id="KW-1185">Reference proteome</keyword>
<dbReference type="CDD" id="cd06558">
    <property type="entry name" value="crotonase-like"/>
    <property type="match status" value="1"/>
</dbReference>
<reference evidence="2 3" key="1">
    <citation type="submission" date="2013-01" db="EMBL/GenBank/DDBJ databases">
        <authorList>
            <person name="Fiebig A."/>
            <person name="Goeker M."/>
            <person name="Klenk H.-P.P."/>
        </authorList>
    </citation>
    <scope>NUCLEOTIDE SEQUENCE [LARGE SCALE GENOMIC DNA]</scope>
    <source>
        <strain evidence="2 3">DSM 24838</strain>
    </source>
</reference>
<dbReference type="PATRIC" id="fig|1123501.6.peg.3269"/>
<evidence type="ECO:0000256" key="1">
    <source>
        <dbReference type="ARBA" id="ARBA00005254"/>
    </source>
</evidence>
<sequence length="240" mass="24638">MSDVRIEAEGGILRIALDRPDAGNALTPDMATEIAARLADLPAETRVVVMSAAGADFCTGRASVMPPKGTQMTAVDLRALISEPVLDFYAALRSVPVPVIARVQGKAAGVGCALAALADVAIAGRSATFVVPEMNHDIAPTLVMDALADRVGRATLARMVLTRDAVSADEAKAIGLIGKVADDAALDETVEAAAAGLAGNSVAVVRAVKAFLIRAPEASLATRKELAALLNSVATAERFR</sequence>
<comment type="similarity">
    <text evidence="1">Belongs to the enoyl-CoA hydratase/isomerase family.</text>
</comment>
<dbReference type="Proteomes" id="UP000035100">
    <property type="component" value="Unassembled WGS sequence"/>
</dbReference>
<evidence type="ECO:0000313" key="3">
    <source>
        <dbReference type="Proteomes" id="UP000035100"/>
    </source>
</evidence>
<proteinExistence type="inferred from homology"/>
<dbReference type="Pfam" id="PF00378">
    <property type="entry name" value="ECH_1"/>
    <property type="match status" value="1"/>
</dbReference>
<dbReference type="InterPro" id="IPR051683">
    <property type="entry name" value="Enoyl-CoA_Hydratase/Isomerase"/>
</dbReference>
<dbReference type="AlphaFoldDB" id="A0A0D0NJ05"/>
<dbReference type="SUPFAM" id="SSF52096">
    <property type="entry name" value="ClpP/crotonase"/>
    <property type="match status" value="1"/>
</dbReference>
<dbReference type="STRING" id="1123501.Wenmar_03149"/>
<organism evidence="2 3">
    <name type="scientific">Wenxinia marina DSM 24838</name>
    <dbReference type="NCBI Taxonomy" id="1123501"/>
    <lineage>
        <taxon>Bacteria</taxon>
        <taxon>Pseudomonadati</taxon>
        <taxon>Pseudomonadota</taxon>
        <taxon>Alphaproteobacteria</taxon>
        <taxon>Rhodobacterales</taxon>
        <taxon>Roseobacteraceae</taxon>
        <taxon>Wenxinia</taxon>
    </lineage>
</organism>
<name>A0A0D0NJ05_9RHOB</name>
<dbReference type="InterPro" id="IPR001753">
    <property type="entry name" value="Enoyl-CoA_hydra/iso"/>
</dbReference>
<dbReference type="GO" id="GO:0003824">
    <property type="term" value="F:catalytic activity"/>
    <property type="evidence" value="ECO:0007669"/>
    <property type="project" value="UniProtKB-ARBA"/>
</dbReference>
<dbReference type="EMBL" id="AONG01000015">
    <property type="protein sequence ID" value="KIQ68310.1"/>
    <property type="molecule type" value="Genomic_DNA"/>
</dbReference>
<evidence type="ECO:0000313" key="2">
    <source>
        <dbReference type="EMBL" id="KIQ68310.1"/>
    </source>
</evidence>
<dbReference type="RefSeq" id="WP_018303096.1">
    <property type="nucleotide sequence ID" value="NZ_KB902290.1"/>
</dbReference>